<dbReference type="Proteomes" id="UP000184520">
    <property type="component" value="Unassembled WGS sequence"/>
</dbReference>
<organism evidence="1 2">
    <name type="scientific">Marisediminitalea aggregata</name>
    <dbReference type="NCBI Taxonomy" id="634436"/>
    <lineage>
        <taxon>Bacteria</taxon>
        <taxon>Pseudomonadati</taxon>
        <taxon>Pseudomonadota</taxon>
        <taxon>Gammaproteobacteria</taxon>
        <taxon>Alteromonadales</taxon>
        <taxon>Alteromonadaceae</taxon>
        <taxon>Marisediminitalea</taxon>
    </lineage>
</organism>
<dbReference type="STRING" id="634436.SAMN05216361_3709"/>
<dbReference type="OrthoDB" id="9894650at2"/>
<protein>
    <recommendedName>
        <fullName evidence="3">Lipocalin-like domain-containing protein</fullName>
    </recommendedName>
</protein>
<dbReference type="RefSeq" id="WP_073324657.1">
    <property type="nucleotide sequence ID" value="NZ_FQWD01000006.1"/>
</dbReference>
<proteinExistence type="predicted"/>
<accession>A0A1M5Q2K2</accession>
<name>A0A1M5Q2K2_9ALTE</name>
<evidence type="ECO:0008006" key="3">
    <source>
        <dbReference type="Google" id="ProtNLM"/>
    </source>
</evidence>
<evidence type="ECO:0000313" key="2">
    <source>
        <dbReference type="Proteomes" id="UP000184520"/>
    </source>
</evidence>
<dbReference type="AlphaFoldDB" id="A0A1M5Q2K2"/>
<sequence>MSKQRPFGLIVGSILLAVSPLSLLAGELPQANPLQGRWVFNIPETVEALKYADLTDEEHRRFSKIFKPAELQISSDTYSTYSHRGKTHTPYEIHSISEDGCCFTLQLKDTRIPLDIQKHDVCLEDDKLILVSYKNIQEIYHRKTQPSH</sequence>
<dbReference type="EMBL" id="FQWD01000006">
    <property type="protein sequence ID" value="SHH08136.1"/>
    <property type="molecule type" value="Genomic_DNA"/>
</dbReference>
<evidence type="ECO:0000313" key="1">
    <source>
        <dbReference type="EMBL" id="SHH08136.1"/>
    </source>
</evidence>
<reference evidence="2" key="1">
    <citation type="submission" date="2016-11" db="EMBL/GenBank/DDBJ databases">
        <authorList>
            <person name="Varghese N."/>
            <person name="Submissions S."/>
        </authorList>
    </citation>
    <scope>NUCLEOTIDE SEQUENCE [LARGE SCALE GENOMIC DNA]</scope>
    <source>
        <strain evidence="2">CGMCC 1.8995</strain>
    </source>
</reference>
<gene>
    <name evidence="1" type="ORF">SAMN05216361_3709</name>
</gene>
<keyword evidence="2" id="KW-1185">Reference proteome</keyword>